<dbReference type="AlphaFoldDB" id="E4WRC4"/>
<name>E4WRC4_OIKDI</name>
<proteinExistence type="predicted"/>
<gene>
    <name evidence="2" type="ORF">GSOID_T00000296001</name>
</gene>
<sequence>MSTRLRRAPSLDALSSTNLAARSTKTRSSAKIEKYSSDEYSGRDSSEERSGRARRRRSKKTGRDRSVSATRPRVGIGGTGIEEKDFGRESSGRDRPSSARTDTKPVIMRDRPQTARPSDDRRSSISSIQIGTNNKIGV</sequence>
<organism evidence="2">
    <name type="scientific">Oikopleura dioica</name>
    <name type="common">Tunicate</name>
    <dbReference type="NCBI Taxonomy" id="34765"/>
    <lineage>
        <taxon>Eukaryota</taxon>
        <taxon>Metazoa</taxon>
        <taxon>Chordata</taxon>
        <taxon>Tunicata</taxon>
        <taxon>Appendicularia</taxon>
        <taxon>Copelata</taxon>
        <taxon>Oikopleuridae</taxon>
        <taxon>Oikopleura</taxon>
    </lineage>
</organism>
<feature type="compositionally biased region" description="Basic and acidic residues" evidence="1">
    <location>
        <begin position="81"/>
        <end position="123"/>
    </location>
</feature>
<dbReference type="EMBL" id="FN653015">
    <property type="protein sequence ID" value="CBY20305.1"/>
    <property type="molecule type" value="Genomic_DNA"/>
</dbReference>
<feature type="compositionally biased region" description="Polar residues" evidence="1">
    <location>
        <begin position="13"/>
        <end position="29"/>
    </location>
</feature>
<dbReference type="Proteomes" id="UP000001307">
    <property type="component" value="Unassembled WGS sequence"/>
</dbReference>
<feature type="compositionally biased region" description="Basic and acidic residues" evidence="1">
    <location>
        <begin position="30"/>
        <end position="51"/>
    </location>
</feature>
<evidence type="ECO:0000313" key="3">
    <source>
        <dbReference type="Proteomes" id="UP000001307"/>
    </source>
</evidence>
<feature type="compositionally biased region" description="Polar residues" evidence="1">
    <location>
        <begin position="129"/>
        <end position="138"/>
    </location>
</feature>
<dbReference type="InParanoid" id="E4WRC4"/>
<feature type="region of interest" description="Disordered" evidence="1">
    <location>
        <begin position="1"/>
        <end position="138"/>
    </location>
</feature>
<reference evidence="2" key="1">
    <citation type="journal article" date="2010" name="Science">
        <title>Plasticity of animal genome architecture unmasked by rapid evolution of a pelagic tunicate.</title>
        <authorList>
            <person name="Denoeud F."/>
            <person name="Henriet S."/>
            <person name="Mungpakdee S."/>
            <person name="Aury J.M."/>
            <person name="Da Silva C."/>
            <person name="Brinkmann H."/>
            <person name="Mikhaleva J."/>
            <person name="Olsen L.C."/>
            <person name="Jubin C."/>
            <person name="Canestro C."/>
            <person name="Bouquet J.M."/>
            <person name="Danks G."/>
            <person name="Poulain J."/>
            <person name="Campsteijn C."/>
            <person name="Adamski M."/>
            <person name="Cross I."/>
            <person name="Yadetie F."/>
            <person name="Muffato M."/>
            <person name="Louis A."/>
            <person name="Butcher S."/>
            <person name="Tsagkogeorga G."/>
            <person name="Konrad A."/>
            <person name="Singh S."/>
            <person name="Jensen M.F."/>
            <person name="Cong E.H."/>
            <person name="Eikeseth-Otteraa H."/>
            <person name="Noel B."/>
            <person name="Anthouard V."/>
            <person name="Porcel B.M."/>
            <person name="Kachouri-Lafond R."/>
            <person name="Nishino A."/>
            <person name="Ugolini M."/>
            <person name="Chourrout P."/>
            <person name="Nishida H."/>
            <person name="Aasland R."/>
            <person name="Huzurbazar S."/>
            <person name="Westhof E."/>
            <person name="Delsuc F."/>
            <person name="Lehrach H."/>
            <person name="Reinhardt R."/>
            <person name="Weissenbach J."/>
            <person name="Roy S.W."/>
            <person name="Artiguenave F."/>
            <person name="Postlethwait J.H."/>
            <person name="Manak J.R."/>
            <person name="Thompson E.M."/>
            <person name="Jaillon O."/>
            <person name="Du Pasquier L."/>
            <person name="Boudinot P."/>
            <person name="Liberles D.A."/>
            <person name="Volff J.N."/>
            <person name="Philippe H."/>
            <person name="Lenhard B."/>
            <person name="Roest Crollius H."/>
            <person name="Wincker P."/>
            <person name="Chourrout D."/>
        </authorList>
    </citation>
    <scope>NUCLEOTIDE SEQUENCE [LARGE SCALE GENOMIC DNA]</scope>
</reference>
<accession>E4WRC4</accession>
<keyword evidence="3" id="KW-1185">Reference proteome</keyword>
<protein>
    <submittedName>
        <fullName evidence="2">Uncharacterized protein</fullName>
    </submittedName>
</protein>
<evidence type="ECO:0000256" key="1">
    <source>
        <dbReference type="SAM" id="MobiDB-lite"/>
    </source>
</evidence>
<evidence type="ECO:0000313" key="2">
    <source>
        <dbReference type="EMBL" id="CBY20305.1"/>
    </source>
</evidence>